<dbReference type="EMBL" id="VSRR010000644">
    <property type="protein sequence ID" value="MPC18067.1"/>
    <property type="molecule type" value="Genomic_DNA"/>
</dbReference>
<reference evidence="1 2" key="1">
    <citation type="submission" date="2019-05" db="EMBL/GenBank/DDBJ databases">
        <title>Another draft genome of Portunus trituberculatus and its Hox gene families provides insights of decapod evolution.</title>
        <authorList>
            <person name="Jeong J.-H."/>
            <person name="Song I."/>
            <person name="Kim S."/>
            <person name="Choi T."/>
            <person name="Kim D."/>
            <person name="Ryu S."/>
            <person name="Kim W."/>
        </authorList>
    </citation>
    <scope>NUCLEOTIDE SEQUENCE [LARGE SCALE GENOMIC DNA]</scope>
    <source>
        <tissue evidence="1">Muscle</tissue>
    </source>
</reference>
<dbReference type="Proteomes" id="UP000324222">
    <property type="component" value="Unassembled WGS sequence"/>
</dbReference>
<evidence type="ECO:0000313" key="1">
    <source>
        <dbReference type="EMBL" id="MPC18067.1"/>
    </source>
</evidence>
<gene>
    <name evidence="1" type="ORF">E2C01_010940</name>
</gene>
<keyword evidence="2" id="KW-1185">Reference proteome</keyword>
<dbReference type="OrthoDB" id="3592703at2759"/>
<dbReference type="AlphaFoldDB" id="A0A5B7D9Y8"/>
<organism evidence="1 2">
    <name type="scientific">Portunus trituberculatus</name>
    <name type="common">Swimming crab</name>
    <name type="synonym">Neptunus trituberculatus</name>
    <dbReference type="NCBI Taxonomy" id="210409"/>
    <lineage>
        <taxon>Eukaryota</taxon>
        <taxon>Metazoa</taxon>
        <taxon>Ecdysozoa</taxon>
        <taxon>Arthropoda</taxon>
        <taxon>Crustacea</taxon>
        <taxon>Multicrustacea</taxon>
        <taxon>Malacostraca</taxon>
        <taxon>Eumalacostraca</taxon>
        <taxon>Eucarida</taxon>
        <taxon>Decapoda</taxon>
        <taxon>Pleocyemata</taxon>
        <taxon>Brachyura</taxon>
        <taxon>Eubrachyura</taxon>
        <taxon>Portunoidea</taxon>
        <taxon>Portunidae</taxon>
        <taxon>Portuninae</taxon>
        <taxon>Portunus</taxon>
    </lineage>
</organism>
<dbReference type="Gene3D" id="3.10.129.10">
    <property type="entry name" value="Hotdog Thioesterase"/>
    <property type="match status" value="1"/>
</dbReference>
<proteinExistence type="predicted"/>
<accession>A0A5B7D9Y8</accession>
<protein>
    <submittedName>
        <fullName evidence="1">Uncharacterized protein</fullName>
    </submittedName>
</protein>
<evidence type="ECO:0000313" key="2">
    <source>
        <dbReference type="Proteomes" id="UP000324222"/>
    </source>
</evidence>
<sequence length="83" mass="9528">MSSVGVKVQPKTFTYTFKDAILYVLRGRKLVGESTQDEDALQFLYKNHEDLVLCPHLVLSTQAVMTDRALWSIIPSWYVHLSK</sequence>
<comment type="caution">
    <text evidence="1">The sequence shown here is derived from an EMBL/GenBank/DDBJ whole genome shotgun (WGS) entry which is preliminary data.</text>
</comment>
<name>A0A5B7D9Y8_PORTR</name>